<organism evidence="12 13">
    <name type="scientific">Prunus dulcis</name>
    <name type="common">Almond</name>
    <name type="synonym">Amygdalus dulcis</name>
    <dbReference type="NCBI Taxonomy" id="3755"/>
    <lineage>
        <taxon>Eukaryota</taxon>
        <taxon>Viridiplantae</taxon>
        <taxon>Streptophyta</taxon>
        <taxon>Embryophyta</taxon>
        <taxon>Tracheophyta</taxon>
        <taxon>Spermatophyta</taxon>
        <taxon>Magnoliopsida</taxon>
        <taxon>eudicotyledons</taxon>
        <taxon>Gunneridae</taxon>
        <taxon>Pentapetalae</taxon>
        <taxon>rosids</taxon>
        <taxon>fabids</taxon>
        <taxon>Rosales</taxon>
        <taxon>Rosaceae</taxon>
        <taxon>Amygdaloideae</taxon>
        <taxon>Amygdaleae</taxon>
        <taxon>Prunus</taxon>
    </lineage>
</organism>
<dbReference type="PROSITE" id="PS50297">
    <property type="entry name" value="ANK_REP_REGION"/>
    <property type="match status" value="3"/>
</dbReference>
<feature type="domain" description="Retrotransposon gag" evidence="10">
    <location>
        <begin position="154"/>
        <end position="229"/>
    </location>
</feature>
<dbReference type="PANTHER" id="PTHR24186:SF46">
    <property type="entry name" value="PROTEIN ACCELERATED CELL DEATH 6-LIKE"/>
    <property type="match status" value="1"/>
</dbReference>
<dbReference type="SMART" id="SM00248">
    <property type="entry name" value="ANK"/>
    <property type="match status" value="6"/>
</dbReference>
<feature type="region of interest" description="Disordered" evidence="8">
    <location>
        <begin position="41"/>
        <end position="106"/>
    </location>
</feature>
<feature type="domain" description="PGG" evidence="11">
    <location>
        <begin position="609"/>
        <end position="718"/>
    </location>
</feature>
<feature type="transmembrane region" description="Helical" evidence="9">
    <location>
        <begin position="691"/>
        <end position="713"/>
    </location>
</feature>
<dbReference type="PROSITE" id="PS50088">
    <property type="entry name" value="ANK_REPEAT"/>
    <property type="match status" value="3"/>
</dbReference>
<dbReference type="InterPro" id="IPR036770">
    <property type="entry name" value="Ankyrin_rpt-contain_sf"/>
</dbReference>
<keyword evidence="3" id="KW-0677">Repeat</keyword>
<feature type="transmembrane region" description="Helical" evidence="9">
    <location>
        <begin position="617"/>
        <end position="638"/>
    </location>
</feature>
<evidence type="ECO:0000256" key="8">
    <source>
        <dbReference type="SAM" id="MobiDB-lite"/>
    </source>
</evidence>
<dbReference type="Proteomes" id="UP001054821">
    <property type="component" value="Chromosome 4"/>
</dbReference>
<dbReference type="EMBL" id="JAJFAZ020000004">
    <property type="protein sequence ID" value="KAI5333613.1"/>
    <property type="molecule type" value="Genomic_DNA"/>
</dbReference>
<evidence type="ECO:0000256" key="6">
    <source>
        <dbReference type="ARBA" id="ARBA00023136"/>
    </source>
</evidence>
<evidence type="ECO:0000259" key="10">
    <source>
        <dbReference type="Pfam" id="PF03732"/>
    </source>
</evidence>
<dbReference type="InterPro" id="IPR005162">
    <property type="entry name" value="Retrotrans_gag_dom"/>
</dbReference>
<feature type="repeat" description="ANK" evidence="7">
    <location>
        <begin position="483"/>
        <end position="505"/>
    </location>
</feature>
<keyword evidence="4 9" id="KW-1133">Transmembrane helix</keyword>
<evidence type="ECO:0000256" key="3">
    <source>
        <dbReference type="ARBA" id="ARBA00022737"/>
    </source>
</evidence>
<dbReference type="SUPFAM" id="SSF48403">
    <property type="entry name" value="Ankyrin repeat"/>
    <property type="match status" value="1"/>
</dbReference>
<name>A0AAD4VZK5_PRUDU</name>
<feature type="compositionally biased region" description="Polar residues" evidence="8">
    <location>
        <begin position="266"/>
        <end position="296"/>
    </location>
</feature>
<proteinExistence type="predicted"/>
<evidence type="ECO:0000259" key="11">
    <source>
        <dbReference type="Pfam" id="PF13962"/>
    </source>
</evidence>
<feature type="repeat" description="ANK" evidence="7">
    <location>
        <begin position="415"/>
        <end position="437"/>
    </location>
</feature>
<evidence type="ECO:0008006" key="14">
    <source>
        <dbReference type="Google" id="ProtNLM"/>
    </source>
</evidence>
<evidence type="ECO:0000313" key="12">
    <source>
        <dbReference type="EMBL" id="KAI5333613.1"/>
    </source>
</evidence>
<dbReference type="PANTHER" id="PTHR24186">
    <property type="entry name" value="PROTEIN PHOSPHATASE 1 REGULATORY SUBUNIT"/>
    <property type="match status" value="1"/>
</dbReference>
<keyword evidence="2 9" id="KW-0812">Transmembrane</keyword>
<dbReference type="Pfam" id="PF13962">
    <property type="entry name" value="PGG"/>
    <property type="match status" value="1"/>
</dbReference>
<sequence>MGDREADVPAPITRADLDAQNQRIDNLTNQFGEMRELLLQALGGNNRRGGRADERREGREDNRREGRDGERRDNRRQHIPYSESESEEELAEPPPPPPANNRRNRNYENFGDYQIKAEIPNFWGNLKIEDFLDWLVEVERFFDIMEVPEHKMTEARKTAVRTWRKMKSLMMERFLPTDYEQILYRMYLGCAQGNRSVSEYTEEFMRLAERNHLTEIDNQKVARYNNGLKISIQEKIGMQNIWTLQEAVNMAMKAELLEKEKRQPNFRKNTTEASEYTTGASSGSGDKGKLQQQPGGTTKPALTVQNKNFNEGSSRNFNRGQFRNQSQNPFRLKPLLLVLHQQHGFTRSCESPLYLAAREGLLDILNQILQSSPSSAHGGSDGQSALHAAVVERHFDVMESLLRFKPQLIKQADHQGKTPLYHAASLGDHKTVQRLLELDISIAYVLDKQGYSPIHVAASKGYTNVIREIVGHCPDSGELVDPYGRNALHIAIFNGQTEVVRYILETAELEGLINQPDFDGNTPLHLATIERKTWILCYLKWDGRVNPRSKNKYGQTAIEIDSSIKEANITPPRNIMPSIWGHLRTPPSWLDNIKVFSRADPEEAIAMQTYKQMGQTLLMVATLITTVTFAAAFTMPGGYNNDVGPDQGQALLQSNSNFKWFIITDSIAMTCSIIAACLLFWGAVNSNKSSYVYYLTIAAALTYIALLSTGIAFTTGVKAVIPHQQFAKVLGHVVGIAFHVSTFLFLSQLVKMFSLPEACRFFIFHLCKLKCKSKKKP</sequence>
<evidence type="ECO:0000256" key="7">
    <source>
        <dbReference type="PROSITE-ProRule" id="PRU00023"/>
    </source>
</evidence>
<comment type="caution">
    <text evidence="12">The sequence shown here is derived from an EMBL/GenBank/DDBJ whole genome shotgun (WGS) entry which is preliminary data.</text>
</comment>
<evidence type="ECO:0000313" key="13">
    <source>
        <dbReference type="Proteomes" id="UP001054821"/>
    </source>
</evidence>
<reference evidence="12 13" key="1">
    <citation type="journal article" date="2022" name="G3 (Bethesda)">
        <title>Whole-genome sequence and methylome profiling of the almond [Prunus dulcis (Mill.) D.A. Webb] cultivar 'Nonpareil'.</title>
        <authorList>
            <person name="D'Amico-Willman K.M."/>
            <person name="Ouma W.Z."/>
            <person name="Meulia T."/>
            <person name="Sideli G.M."/>
            <person name="Gradziel T.M."/>
            <person name="Fresnedo-Ramirez J."/>
        </authorList>
    </citation>
    <scope>NUCLEOTIDE SEQUENCE [LARGE SCALE GENOMIC DNA]</scope>
    <source>
        <strain evidence="12">Clone GOH B32 T37-40</strain>
    </source>
</reference>
<dbReference type="InterPro" id="IPR002110">
    <property type="entry name" value="Ankyrin_rpt"/>
</dbReference>
<evidence type="ECO:0000256" key="5">
    <source>
        <dbReference type="ARBA" id="ARBA00023043"/>
    </source>
</evidence>
<evidence type="ECO:0000256" key="1">
    <source>
        <dbReference type="ARBA" id="ARBA00004141"/>
    </source>
</evidence>
<gene>
    <name evidence="12" type="ORF">L3X38_023745</name>
</gene>
<keyword evidence="13" id="KW-1185">Reference proteome</keyword>
<evidence type="ECO:0000256" key="9">
    <source>
        <dbReference type="SAM" id="Phobius"/>
    </source>
</evidence>
<feature type="transmembrane region" description="Helical" evidence="9">
    <location>
        <begin position="658"/>
        <end position="684"/>
    </location>
</feature>
<dbReference type="AlphaFoldDB" id="A0AAD4VZK5"/>
<feature type="transmembrane region" description="Helical" evidence="9">
    <location>
        <begin position="725"/>
        <end position="746"/>
    </location>
</feature>
<evidence type="ECO:0000256" key="4">
    <source>
        <dbReference type="ARBA" id="ARBA00022989"/>
    </source>
</evidence>
<keyword evidence="5 7" id="KW-0040">ANK repeat</keyword>
<keyword evidence="6 9" id="KW-0472">Membrane</keyword>
<dbReference type="InterPro" id="IPR026961">
    <property type="entry name" value="PGG_dom"/>
</dbReference>
<dbReference type="Pfam" id="PF12796">
    <property type="entry name" value="Ank_2"/>
    <property type="match status" value="2"/>
</dbReference>
<feature type="region of interest" description="Disordered" evidence="8">
    <location>
        <begin position="1"/>
        <end position="21"/>
    </location>
</feature>
<dbReference type="Gene3D" id="1.25.40.20">
    <property type="entry name" value="Ankyrin repeat-containing domain"/>
    <property type="match status" value="1"/>
</dbReference>
<feature type="repeat" description="ANK" evidence="7">
    <location>
        <begin position="449"/>
        <end position="470"/>
    </location>
</feature>
<protein>
    <recommendedName>
        <fullName evidence="14">Ankyrin repeat family protein</fullName>
    </recommendedName>
</protein>
<feature type="compositionally biased region" description="Basic and acidic residues" evidence="8">
    <location>
        <begin position="50"/>
        <end position="73"/>
    </location>
</feature>
<evidence type="ECO:0000256" key="2">
    <source>
        <dbReference type="ARBA" id="ARBA00022692"/>
    </source>
</evidence>
<comment type="subcellular location">
    <subcellularLocation>
        <location evidence="1">Membrane</location>
        <topology evidence="1">Multi-pass membrane protein</topology>
    </subcellularLocation>
</comment>
<feature type="region of interest" description="Disordered" evidence="8">
    <location>
        <begin position="259"/>
        <end position="304"/>
    </location>
</feature>
<dbReference type="GO" id="GO:0005886">
    <property type="term" value="C:plasma membrane"/>
    <property type="evidence" value="ECO:0007669"/>
    <property type="project" value="TreeGrafter"/>
</dbReference>
<accession>A0AAD4VZK5</accession>
<dbReference type="Pfam" id="PF03732">
    <property type="entry name" value="Retrotrans_gag"/>
    <property type="match status" value="1"/>
</dbReference>